<organism evidence="5 6">
    <name type="scientific">Salinimicrobium flavum</name>
    <dbReference type="NCBI Taxonomy" id="1737065"/>
    <lineage>
        <taxon>Bacteria</taxon>
        <taxon>Pseudomonadati</taxon>
        <taxon>Bacteroidota</taxon>
        <taxon>Flavobacteriia</taxon>
        <taxon>Flavobacteriales</taxon>
        <taxon>Flavobacteriaceae</taxon>
        <taxon>Salinimicrobium</taxon>
    </lineage>
</organism>
<feature type="domain" description="ArsA/GET3 Anion-transporting ATPase-like" evidence="4">
    <location>
        <begin position="330"/>
        <end position="472"/>
    </location>
</feature>
<evidence type="ECO:0000259" key="4">
    <source>
        <dbReference type="Pfam" id="PF02374"/>
    </source>
</evidence>
<dbReference type="CDD" id="cd02035">
    <property type="entry name" value="ArsA"/>
    <property type="match status" value="2"/>
</dbReference>
<dbReference type="Pfam" id="PF02374">
    <property type="entry name" value="ArsA_ATPase"/>
    <property type="match status" value="3"/>
</dbReference>
<dbReference type="RefSeq" id="WP_380748617.1">
    <property type="nucleotide sequence ID" value="NZ_JBHULT010000006.1"/>
</dbReference>
<evidence type="ECO:0000256" key="2">
    <source>
        <dbReference type="ARBA" id="ARBA00052296"/>
    </source>
</evidence>
<dbReference type="PANTHER" id="PTHR10803">
    <property type="entry name" value="ARSENICAL PUMP-DRIVING ATPASE ARSENITE-TRANSLOCATING ATPASE"/>
    <property type="match status" value="1"/>
</dbReference>
<feature type="domain" description="ArsA/GET3 Anion-transporting ATPase-like" evidence="4">
    <location>
        <begin position="474"/>
        <end position="577"/>
    </location>
</feature>
<evidence type="ECO:0000256" key="1">
    <source>
        <dbReference type="ARBA" id="ARBA00011040"/>
    </source>
</evidence>
<dbReference type="NCBIfam" id="TIGR04291">
    <property type="entry name" value="arsen_driv_ArsA"/>
    <property type="match status" value="1"/>
</dbReference>
<name>A0ABW5IXY1_9FLAO</name>
<dbReference type="Proteomes" id="UP001597468">
    <property type="component" value="Unassembled WGS sequence"/>
</dbReference>
<reference evidence="6" key="1">
    <citation type="journal article" date="2019" name="Int. J. Syst. Evol. Microbiol.">
        <title>The Global Catalogue of Microorganisms (GCM) 10K type strain sequencing project: providing services to taxonomists for standard genome sequencing and annotation.</title>
        <authorList>
            <consortium name="The Broad Institute Genomics Platform"/>
            <consortium name="The Broad Institute Genome Sequencing Center for Infectious Disease"/>
            <person name="Wu L."/>
            <person name="Ma J."/>
        </authorList>
    </citation>
    <scope>NUCLEOTIDE SEQUENCE [LARGE SCALE GENOMIC DNA]</scope>
    <source>
        <strain evidence="6">KCTC 42585</strain>
    </source>
</reference>
<evidence type="ECO:0000256" key="3">
    <source>
        <dbReference type="ARBA" id="ARBA00066752"/>
    </source>
</evidence>
<comment type="caution">
    <text evidence="5">The sequence shown here is derived from an EMBL/GenBank/DDBJ whole genome shotgun (WGS) entry which is preliminary data.</text>
</comment>
<dbReference type="InterPro" id="IPR027417">
    <property type="entry name" value="P-loop_NTPase"/>
</dbReference>
<dbReference type="InterPro" id="IPR025723">
    <property type="entry name" value="ArsA/GET3_ATPase-like"/>
</dbReference>
<evidence type="ECO:0000313" key="5">
    <source>
        <dbReference type="EMBL" id="MFD2516995.1"/>
    </source>
</evidence>
<evidence type="ECO:0000313" key="6">
    <source>
        <dbReference type="Proteomes" id="UP001597468"/>
    </source>
</evidence>
<feature type="domain" description="ArsA/GET3 Anion-transporting ATPase-like" evidence="4">
    <location>
        <begin position="8"/>
        <end position="288"/>
    </location>
</feature>
<dbReference type="EC" id="7.3.2.7" evidence="3"/>
<dbReference type="Gene3D" id="3.40.50.300">
    <property type="entry name" value="P-loop containing nucleotide triphosphate hydrolases"/>
    <property type="match status" value="2"/>
</dbReference>
<dbReference type="InterPro" id="IPR027541">
    <property type="entry name" value="Ars_ATPase"/>
</dbReference>
<comment type="similarity">
    <text evidence="1">Belongs to the arsA ATPase family.</text>
</comment>
<keyword evidence="6" id="KW-1185">Reference proteome</keyword>
<comment type="catalytic activity">
    <reaction evidence="2">
        <text>arsenite(in) + ATP + H2O = arsenite(out) + ADP + phosphate + H(+)</text>
        <dbReference type="Rhea" id="RHEA:11348"/>
        <dbReference type="ChEBI" id="CHEBI:15377"/>
        <dbReference type="ChEBI" id="CHEBI:15378"/>
        <dbReference type="ChEBI" id="CHEBI:29242"/>
        <dbReference type="ChEBI" id="CHEBI:30616"/>
        <dbReference type="ChEBI" id="CHEBI:43474"/>
        <dbReference type="ChEBI" id="CHEBI:456216"/>
        <dbReference type="EC" id="7.3.2.7"/>
    </reaction>
</comment>
<dbReference type="SUPFAM" id="SSF52540">
    <property type="entry name" value="P-loop containing nucleoside triphosphate hydrolases"/>
    <property type="match status" value="2"/>
</dbReference>
<proteinExistence type="inferred from homology"/>
<accession>A0ABW5IXY1</accession>
<dbReference type="InterPro" id="IPR016300">
    <property type="entry name" value="ATPase_ArsA/GET3"/>
</dbReference>
<dbReference type="EMBL" id="JBHULT010000006">
    <property type="protein sequence ID" value="MFD2516995.1"/>
    <property type="molecule type" value="Genomic_DNA"/>
</dbReference>
<dbReference type="PIRSF" id="PIRSF001327">
    <property type="entry name" value="Arsenical_pump-driving_ATPase"/>
    <property type="match status" value="1"/>
</dbReference>
<gene>
    <name evidence="5" type="primary">arsA</name>
    <name evidence="5" type="ORF">ACFSTG_03745</name>
</gene>
<sequence length="596" mass="65865">MKNTETPYIFFTGKGGVGKTSLSCATAIKLADEGKKVLLVSTDPASNLQDVLQSEVYDKINPVNGVDRLWAINIDPEISAEEYRSRVTEPLKQILSEADIKKMNEELSGACTTEIAAFDEFSRFISGETEGGKFDVVVFDTAPTGHTLRLLELPAAWASFTQENPDGASCLGPTSALKSSQERYTTVVNRLRDPEMGTFYLVARADKASLKEASRTSDELAELEMKNQKLLINGLFKALDTQDEFAGKMQSLTEKELKSIPKNLQELPLQTYPLLPYNILGVEKLRSLLNTELQKELVGAKVQNVKEPEQLLAGMDKLVEELIADKTNGLIMTMGKGGVGKTFTASALAVMIAKKGFEVHLTTTDPAAHVQDFMDQLKDLPKNLTVDRIDPKLETQRYTRKVLSQKGKDLDESGKQLLLEDLKSPCTEEVAVFHAFSKAIQQAKRKFVVIDTAPTGHTLLLLDTAGSYHRELLRTTGMDPEKIRTPYMALQDSALSKVILVSLPETTPMREAAALQEDLKRAGIGTYAWVVNQSLSMQKDLKDPLLKNRALAEGDVIKIIKEKHAAKTFGIPFLAEENLLPALLEFYDNKKPVTTN</sequence>
<dbReference type="NCBIfam" id="TIGR00345">
    <property type="entry name" value="GET3_arsA_TRC40"/>
    <property type="match status" value="1"/>
</dbReference>
<dbReference type="PANTHER" id="PTHR10803:SF3">
    <property type="entry name" value="ATPASE GET3"/>
    <property type="match status" value="1"/>
</dbReference>
<protein>
    <recommendedName>
        <fullName evidence="3">arsenite-transporting ATPase</fullName>
        <ecNumber evidence="3">7.3.2.7</ecNumber>
    </recommendedName>
</protein>